<name>A0A842H836_9BACT</name>
<sequence length="156" mass="16892">MPAWTVIELAHLDTAKAAALVDALRTAALGDGQEDPLPGIITDSVSRIRQEIAAGGRVRLSATPGSVPPSLKRLALRMILREGQSRLNAMGAMPLSDDERKEWDKDDRYLERIAKGEITPEEPDNPEPAPTVQATVFPPMIAADSRRFGRASQDGI</sequence>
<evidence type="ECO:0000256" key="1">
    <source>
        <dbReference type="SAM" id="MobiDB-lite"/>
    </source>
</evidence>
<proteinExistence type="predicted"/>
<reference evidence="2 3" key="1">
    <citation type="submission" date="2020-07" db="EMBL/GenBank/DDBJ databases">
        <authorList>
            <person name="Feng X."/>
        </authorList>
    </citation>
    <scope>NUCLEOTIDE SEQUENCE [LARGE SCALE GENOMIC DNA]</scope>
    <source>
        <strain evidence="2 3">JCM31066</strain>
    </source>
</reference>
<evidence type="ECO:0000313" key="3">
    <source>
        <dbReference type="Proteomes" id="UP000546464"/>
    </source>
</evidence>
<protein>
    <recommendedName>
        <fullName evidence="4">DUF1320 domain-containing protein</fullName>
    </recommendedName>
</protein>
<organism evidence="2 3">
    <name type="scientific">Ruficoccus amylovorans</name>
    <dbReference type="NCBI Taxonomy" id="1804625"/>
    <lineage>
        <taxon>Bacteria</taxon>
        <taxon>Pseudomonadati</taxon>
        <taxon>Verrucomicrobiota</taxon>
        <taxon>Opitutia</taxon>
        <taxon>Puniceicoccales</taxon>
        <taxon>Cerasicoccaceae</taxon>
        <taxon>Ruficoccus</taxon>
    </lineage>
</organism>
<gene>
    <name evidence="2" type="ORF">H5P28_00305</name>
</gene>
<evidence type="ECO:0008006" key="4">
    <source>
        <dbReference type="Google" id="ProtNLM"/>
    </source>
</evidence>
<accession>A0A842H836</accession>
<dbReference type="RefSeq" id="WP_185673732.1">
    <property type="nucleotide sequence ID" value="NZ_JACHVB010000004.1"/>
</dbReference>
<comment type="caution">
    <text evidence="2">The sequence shown here is derived from an EMBL/GenBank/DDBJ whole genome shotgun (WGS) entry which is preliminary data.</text>
</comment>
<feature type="region of interest" description="Disordered" evidence="1">
    <location>
        <begin position="115"/>
        <end position="135"/>
    </location>
</feature>
<evidence type="ECO:0000313" key="2">
    <source>
        <dbReference type="EMBL" id="MBC2592693.1"/>
    </source>
</evidence>
<dbReference type="EMBL" id="JACHVB010000004">
    <property type="protein sequence ID" value="MBC2592693.1"/>
    <property type="molecule type" value="Genomic_DNA"/>
</dbReference>
<dbReference type="AlphaFoldDB" id="A0A842H836"/>
<dbReference type="Proteomes" id="UP000546464">
    <property type="component" value="Unassembled WGS sequence"/>
</dbReference>
<keyword evidence="3" id="KW-1185">Reference proteome</keyword>